<dbReference type="PANTHER" id="PTHR47129">
    <property type="entry name" value="QUINONE OXIDOREDUCTASE 2"/>
    <property type="match status" value="1"/>
</dbReference>
<dbReference type="Proteomes" id="UP000380386">
    <property type="component" value="Unassembled WGS sequence"/>
</dbReference>
<sequence>MKYAITGSTGKFGRKAIEILLKEVDASDIVALARNEEKAKKLLPAGIDIRPGSYEDERVLAESLKGVDRLLFISSQPGGATPRLQQHTNVINAAKAAGVKYIAYTSFADVDHATASLADDHKATEKLIKESGLDYSFLRNNWYIENDMGVISAGAAGKPFVYAAGNGRAGWALERLYAEAAAKVITLDSPKNVYEFGGQMVTYADLAQAVKDATGKEFEVDSISTEQYSKNLQETGMDQATADFIAGMQTLIQDGNLDVPSTDLPDALGYALPSLEDSVKEALSK</sequence>
<dbReference type="EMBL" id="VDFM01000008">
    <property type="protein sequence ID" value="MQS52816.1"/>
    <property type="molecule type" value="Genomic_DNA"/>
</dbReference>
<name>A0A5P0ZI93_9LACO</name>
<dbReference type="CDD" id="cd05269">
    <property type="entry name" value="TMR_SDR_a"/>
    <property type="match status" value="1"/>
</dbReference>
<evidence type="ECO:0000313" key="3">
    <source>
        <dbReference type="Proteomes" id="UP000380386"/>
    </source>
</evidence>
<protein>
    <submittedName>
        <fullName evidence="2">SDR family oxidoreductase</fullName>
    </submittedName>
</protein>
<dbReference type="OrthoDB" id="152510at2"/>
<dbReference type="AlphaFoldDB" id="A0A5P0ZI93"/>
<accession>A0A5P0ZI93</accession>
<dbReference type="SUPFAM" id="SSF51735">
    <property type="entry name" value="NAD(P)-binding Rossmann-fold domains"/>
    <property type="match status" value="1"/>
</dbReference>
<evidence type="ECO:0000259" key="1">
    <source>
        <dbReference type="Pfam" id="PF13460"/>
    </source>
</evidence>
<dbReference type="RefSeq" id="WP_153383398.1">
    <property type="nucleotide sequence ID" value="NZ_VDFM01000008.1"/>
</dbReference>
<dbReference type="InterPro" id="IPR036291">
    <property type="entry name" value="NAD(P)-bd_dom_sf"/>
</dbReference>
<dbReference type="InterPro" id="IPR016040">
    <property type="entry name" value="NAD(P)-bd_dom"/>
</dbReference>
<dbReference type="Gene3D" id="3.90.25.10">
    <property type="entry name" value="UDP-galactose 4-epimerase, domain 1"/>
    <property type="match status" value="1"/>
</dbReference>
<gene>
    <name evidence="2" type="ORF">FHL02_07250</name>
</gene>
<evidence type="ECO:0000313" key="2">
    <source>
        <dbReference type="EMBL" id="MQS52816.1"/>
    </source>
</evidence>
<dbReference type="PANTHER" id="PTHR47129:SF1">
    <property type="entry name" value="NMRA-LIKE DOMAIN-CONTAINING PROTEIN"/>
    <property type="match status" value="1"/>
</dbReference>
<dbReference type="Gene3D" id="3.40.50.720">
    <property type="entry name" value="NAD(P)-binding Rossmann-like Domain"/>
    <property type="match status" value="1"/>
</dbReference>
<feature type="domain" description="NAD(P)-binding" evidence="1">
    <location>
        <begin position="7"/>
        <end position="160"/>
    </location>
</feature>
<proteinExistence type="predicted"/>
<reference evidence="2 3" key="1">
    <citation type="journal article" date="2019" name="Syst. Appl. Microbiol.">
        <title>Polyphasic characterization of two novel Lactobacillus spp. isolated from blown salami packages: Description of Lactobacillus halodurans sp. nov. and Lactobacillus salsicarnum sp. nov.</title>
        <authorList>
            <person name="Schuster J.A."/>
            <person name="Klingl A."/>
            <person name="Vogel R.F."/>
            <person name="Ehrmann M.A."/>
        </authorList>
    </citation>
    <scope>NUCLEOTIDE SEQUENCE [LARGE SCALE GENOMIC DNA]</scope>
    <source>
        <strain evidence="2 3">TMW 1.2118</strain>
    </source>
</reference>
<comment type="caution">
    <text evidence="2">The sequence shown here is derived from an EMBL/GenBank/DDBJ whole genome shotgun (WGS) entry which is preliminary data.</text>
</comment>
<dbReference type="Pfam" id="PF13460">
    <property type="entry name" value="NAD_binding_10"/>
    <property type="match status" value="1"/>
</dbReference>
<organism evidence="2 3">
    <name type="scientific">Companilactobacillus mishanensis</name>
    <dbReference type="NCBI Taxonomy" id="2486008"/>
    <lineage>
        <taxon>Bacteria</taxon>
        <taxon>Bacillati</taxon>
        <taxon>Bacillota</taxon>
        <taxon>Bacilli</taxon>
        <taxon>Lactobacillales</taxon>
        <taxon>Lactobacillaceae</taxon>
        <taxon>Companilactobacillus</taxon>
    </lineage>
</organism>
<dbReference type="InterPro" id="IPR052718">
    <property type="entry name" value="NmrA-type_oxidoreductase"/>
</dbReference>